<dbReference type="Gene3D" id="3.40.50.720">
    <property type="entry name" value="NAD(P)-binding Rossmann-like Domain"/>
    <property type="match status" value="1"/>
</dbReference>
<evidence type="ECO:0000313" key="3">
    <source>
        <dbReference type="EMBL" id="RUT34793.1"/>
    </source>
</evidence>
<dbReference type="AlphaFoldDB" id="A0A433XL48"/>
<gene>
    <name evidence="3" type="ORF">EMQ25_02205</name>
</gene>
<evidence type="ECO:0000259" key="2">
    <source>
        <dbReference type="SMART" id="SM00822"/>
    </source>
</evidence>
<protein>
    <submittedName>
        <fullName evidence="3">SDR family oxidoreductase</fullName>
    </submittedName>
</protein>
<proteinExistence type="inferred from homology"/>
<organism evidence="3 4">
    <name type="scientific">Arsenicitalea aurantiaca</name>
    <dbReference type="NCBI Taxonomy" id="1783274"/>
    <lineage>
        <taxon>Bacteria</taxon>
        <taxon>Pseudomonadati</taxon>
        <taxon>Pseudomonadota</taxon>
        <taxon>Alphaproteobacteria</taxon>
        <taxon>Hyphomicrobiales</taxon>
        <taxon>Devosiaceae</taxon>
        <taxon>Arsenicitalea</taxon>
    </lineage>
</organism>
<feature type="domain" description="Ketoreductase" evidence="2">
    <location>
        <begin position="9"/>
        <end position="199"/>
    </location>
</feature>
<dbReference type="InterPro" id="IPR036291">
    <property type="entry name" value="NAD(P)-bd_dom_sf"/>
</dbReference>
<dbReference type="PRINTS" id="PR00080">
    <property type="entry name" value="SDRFAMILY"/>
</dbReference>
<dbReference type="Pfam" id="PF13561">
    <property type="entry name" value="adh_short_C2"/>
    <property type="match status" value="1"/>
</dbReference>
<comment type="similarity">
    <text evidence="1">Belongs to the short-chain dehydrogenases/reductases (SDR) family.</text>
</comment>
<name>A0A433XL48_9HYPH</name>
<dbReference type="SMART" id="SM00822">
    <property type="entry name" value="PKS_KR"/>
    <property type="match status" value="1"/>
</dbReference>
<keyword evidence="4" id="KW-1185">Reference proteome</keyword>
<dbReference type="PRINTS" id="PR00081">
    <property type="entry name" value="GDHRDH"/>
</dbReference>
<dbReference type="PANTHER" id="PTHR42879">
    <property type="entry name" value="3-OXOACYL-(ACYL-CARRIER-PROTEIN) REDUCTASE"/>
    <property type="match status" value="1"/>
</dbReference>
<evidence type="ECO:0000313" key="4">
    <source>
        <dbReference type="Proteomes" id="UP000281547"/>
    </source>
</evidence>
<dbReference type="SUPFAM" id="SSF51735">
    <property type="entry name" value="NAD(P)-binding Rossmann-fold domains"/>
    <property type="match status" value="1"/>
</dbReference>
<dbReference type="InterPro" id="IPR057326">
    <property type="entry name" value="KR_dom"/>
</dbReference>
<dbReference type="InterPro" id="IPR050259">
    <property type="entry name" value="SDR"/>
</dbReference>
<dbReference type="InterPro" id="IPR002347">
    <property type="entry name" value="SDR_fam"/>
</dbReference>
<comment type="caution">
    <text evidence="3">The sequence shown here is derived from an EMBL/GenBank/DDBJ whole genome shotgun (WGS) entry which is preliminary data.</text>
</comment>
<reference evidence="3 4" key="1">
    <citation type="journal article" date="2016" name="Int. J. Syst. Evol. Microbiol.">
        <title>Arsenicitalea aurantiaca gen. nov., sp. nov., a new member of the family Hyphomicrobiaceae, isolated from high-arsenic sediment.</title>
        <authorList>
            <person name="Mu Y."/>
            <person name="Zhou L."/>
            <person name="Zeng X.C."/>
            <person name="Liu L."/>
            <person name="Pan Y."/>
            <person name="Chen X."/>
            <person name="Wang J."/>
            <person name="Li S."/>
            <person name="Li W.J."/>
            <person name="Wang Y."/>
        </authorList>
    </citation>
    <scope>NUCLEOTIDE SEQUENCE [LARGE SCALE GENOMIC DNA]</scope>
    <source>
        <strain evidence="3 4">42-50</strain>
    </source>
</reference>
<dbReference type="EMBL" id="RZNJ01000001">
    <property type="protein sequence ID" value="RUT34793.1"/>
    <property type="molecule type" value="Genomic_DNA"/>
</dbReference>
<dbReference type="RefSeq" id="WP_127186912.1">
    <property type="nucleotide sequence ID" value="NZ_RZNJ01000001.1"/>
</dbReference>
<dbReference type="PANTHER" id="PTHR42879:SF2">
    <property type="entry name" value="3-OXOACYL-[ACYL-CARRIER-PROTEIN] REDUCTASE FABG"/>
    <property type="match status" value="1"/>
</dbReference>
<dbReference type="FunFam" id="3.40.50.720:FF:000084">
    <property type="entry name" value="Short-chain dehydrogenase reductase"/>
    <property type="match status" value="1"/>
</dbReference>
<dbReference type="OrthoDB" id="9780084at2"/>
<sequence length="255" mass="26191">MIDIDLSGHVAMVTGSSRGIGRASALLLAKAGARVVINYKSNREAGERTVAEIEAAGSEALLVQCDVGDTSSIAAMAEAGQARFGTIDILVNNAGGGIAKPADQLSDDEYEYVFDVNVRAYVAAARAVLPAMKAAGWGRIICISSVAGRSGKAFIGTSPAYAGAKGAVISYSRSMARECGPFGITVNTICPGWIDWEGKGRVVDPDLRAGAIAQMPMGRVGSDADVAGSVLFLASDYASYITGVALDVNGGLYMA</sequence>
<dbReference type="Proteomes" id="UP000281547">
    <property type="component" value="Unassembled WGS sequence"/>
</dbReference>
<evidence type="ECO:0000256" key="1">
    <source>
        <dbReference type="ARBA" id="ARBA00006484"/>
    </source>
</evidence>
<accession>A0A433XL48</accession>